<proteinExistence type="predicted"/>
<dbReference type="WBParaSite" id="PEQ_0000271001-mRNA-1">
    <property type="protein sequence ID" value="PEQ_0000271001-mRNA-1"/>
    <property type="gene ID" value="PEQ_0000271001"/>
</dbReference>
<keyword evidence="1" id="KW-1185">Reference proteome</keyword>
<dbReference type="Proteomes" id="UP000887564">
    <property type="component" value="Unplaced"/>
</dbReference>
<accession>A0A914RD99</accession>
<dbReference type="AlphaFoldDB" id="A0A914RD99"/>
<evidence type="ECO:0000313" key="2">
    <source>
        <dbReference type="WBParaSite" id="PEQ_0000271001-mRNA-1"/>
    </source>
</evidence>
<evidence type="ECO:0000313" key="1">
    <source>
        <dbReference type="Proteomes" id="UP000887564"/>
    </source>
</evidence>
<sequence length="65" mass="7418">MTRVDVNADLPSNELRSLIRNQCERCAPPMENIDEDSKTKWKISESEPHDLSGNIALALRIVIKR</sequence>
<name>A0A914RD99_PAREQ</name>
<reference evidence="2" key="1">
    <citation type="submission" date="2022-11" db="UniProtKB">
        <authorList>
            <consortium name="WormBaseParasite"/>
        </authorList>
    </citation>
    <scope>IDENTIFICATION</scope>
</reference>
<protein>
    <submittedName>
        <fullName evidence="2">Uncharacterized protein</fullName>
    </submittedName>
</protein>
<organism evidence="1 2">
    <name type="scientific">Parascaris equorum</name>
    <name type="common">Equine roundworm</name>
    <dbReference type="NCBI Taxonomy" id="6256"/>
    <lineage>
        <taxon>Eukaryota</taxon>
        <taxon>Metazoa</taxon>
        <taxon>Ecdysozoa</taxon>
        <taxon>Nematoda</taxon>
        <taxon>Chromadorea</taxon>
        <taxon>Rhabditida</taxon>
        <taxon>Spirurina</taxon>
        <taxon>Ascaridomorpha</taxon>
        <taxon>Ascaridoidea</taxon>
        <taxon>Ascarididae</taxon>
        <taxon>Parascaris</taxon>
    </lineage>
</organism>